<feature type="region of interest" description="Disordered" evidence="1">
    <location>
        <begin position="149"/>
        <end position="174"/>
    </location>
</feature>
<dbReference type="EMBL" id="PNEN01000340">
    <property type="protein sequence ID" value="PPJ59917.1"/>
    <property type="molecule type" value="Genomic_DNA"/>
</dbReference>
<dbReference type="OrthoDB" id="3649735at2759"/>
<comment type="caution">
    <text evidence="3">The sequence shown here is derived from an EMBL/GenBank/DDBJ whole genome shotgun (WGS) entry which is preliminary data.</text>
</comment>
<gene>
    <name evidence="3" type="ORF">CBER1_08311</name>
</gene>
<reference evidence="4" key="1">
    <citation type="journal article" date="2017" name="bioRxiv">
        <title>Conservation of a gene cluster reveals novel cercosporin biosynthetic mechanisms and extends production to the genus Colletotrichum.</title>
        <authorList>
            <person name="de Jonge R."/>
            <person name="Ebert M.K."/>
            <person name="Huitt-Roehl C.R."/>
            <person name="Pal P."/>
            <person name="Suttle J.C."/>
            <person name="Spanner R.E."/>
            <person name="Neubauer J.D."/>
            <person name="Jurick W.M.II."/>
            <person name="Stott K.A."/>
            <person name="Secor G.A."/>
            <person name="Thomma B.P.H.J."/>
            <person name="Van de Peer Y."/>
            <person name="Townsend C.A."/>
            <person name="Bolton M.D."/>
        </authorList>
    </citation>
    <scope>NUCLEOTIDE SEQUENCE [LARGE SCALE GENOMIC DNA]</scope>
    <source>
        <strain evidence="4">CBS538.71</strain>
    </source>
</reference>
<evidence type="ECO:0000256" key="2">
    <source>
        <dbReference type="SAM" id="SignalP"/>
    </source>
</evidence>
<name>A0A2S6CJL2_9PEZI</name>
<evidence type="ECO:0000256" key="1">
    <source>
        <dbReference type="SAM" id="MobiDB-lite"/>
    </source>
</evidence>
<proteinExistence type="predicted"/>
<dbReference type="Proteomes" id="UP000237631">
    <property type="component" value="Unassembled WGS sequence"/>
</dbReference>
<protein>
    <submittedName>
        <fullName evidence="3">Uncharacterized protein</fullName>
    </submittedName>
</protein>
<evidence type="ECO:0000313" key="3">
    <source>
        <dbReference type="EMBL" id="PPJ59917.1"/>
    </source>
</evidence>
<keyword evidence="2" id="KW-0732">Signal</keyword>
<sequence>MVHLTASLVFLLGALQCVSGSAIADPHYGNKGGVCRSSQYSKYAELAYYEPAKQYCKKQYPATVTVTAKGYGHRQPRTALPEPGYEKPAGYPAKPTKCYKGRKECLLSSVKNGPRTAAKTVCSCYVPQRTVTKTVYPPKYYSKTTTKCTTPSTTKSTTKSTSTSSTTTTETTTSTTTPVTRYYNFDNYFGQHNNNNNNNIHYVYHRYYDNYLGQHNNNIHNDYNSIYYHNDVHNDYNHLHHYCKLSSTAHVAHASPSPMYSPAVNASLPEITASLS</sequence>
<evidence type="ECO:0000313" key="4">
    <source>
        <dbReference type="Proteomes" id="UP000237631"/>
    </source>
</evidence>
<dbReference type="AlphaFoldDB" id="A0A2S6CJL2"/>
<feature type="chain" id="PRO_5015782577" evidence="2">
    <location>
        <begin position="21"/>
        <end position="276"/>
    </location>
</feature>
<accession>A0A2S6CJL2</accession>
<keyword evidence="4" id="KW-1185">Reference proteome</keyword>
<organism evidence="3 4">
    <name type="scientific">Cercospora berteroae</name>
    <dbReference type="NCBI Taxonomy" id="357750"/>
    <lineage>
        <taxon>Eukaryota</taxon>
        <taxon>Fungi</taxon>
        <taxon>Dikarya</taxon>
        <taxon>Ascomycota</taxon>
        <taxon>Pezizomycotina</taxon>
        <taxon>Dothideomycetes</taxon>
        <taxon>Dothideomycetidae</taxon>
        <taxon>Mycosphaerellales</taxon>
        <taxon>Mycosphaerellaceae</taxon>
        <taxon>Cercospora</taxon>
    </lineage>
</organism>
<feature type="signal peptide" evidence="2">
    <location>
        <begin position="1"/>
        <end position="20"/>
    </location>
</feature>